<dbReference type="AlphaFoldDB" id="A0A1R3GL97"/>
<reference evidence="1 2" key="1">
    <citation type="submission" date="2013-09" db="EMBL/GenBank/DDBJ databases">
        <title>Corchorus capsularis genome sequencing.</title>
        <authorList>
            <person name="Alam M."/>
            <person name="Haque M.S."/>
            <person name="Islam M.S."/>
            <person name="Emdad E.M."/>
            <person name="Islam M.M."/>
            <person name="Ahmed B."/>
            <person name="Halim A."/>
            <person name="Hossen Q.M.M."/>
            <person name="Hossain M.Z."/>
            <person name="Ahmed R."/>
            <person name="Khan M.M."/>
            <person name="Islam R."/>
            <person name="Rashid M.M."/>
            <person name="Khan S.A."/>
            <person name="Rahman M.S."/>
            <person name="Alam M."/>
        </authorList>
    </citation>
    <scope>NUCLEOTIDE SEQUENCE [LARGE SCALE GENOMIC DNA]</scope>
    <source>
        <strain evidence="2">cv. CVL-1</strain>
        <tissue evidence="1">Whole seedling</tissue>
    </source>
</reference>
<evidence type="ECO:0000313" key="1">
    <source>
        <dbReference type="EMBL" id="OMO58852.1"/>
    </source>
</evidence>
<comment type="caution">
    <text evidence="1">The sequence shown here is derived from an EMBL/GenBank/DDBJ whole genome shotgun (WGS) entry which is preliminary data.</text>
</comment>
<protein>
    <submittedName>
        <fullName evidence="1">Uncharacterized protein</fullName>
    </submittedName>
</protein>
<name>A0A1R3GL97_COCAP</name>
<gene>
    <name evidence="1" type="ORF">CCACVL1_25312</name>
</gene>
<evidence type="ECO:0000313" key="2">
    <source>
        <dbReference type="Proteomes" id="UP000188268"/>
    </source>
</evidence>
<organism evidence="1 2">
    <name type="scientific">Corchorus capsularis</name>
    <name type="common">Jute</name>
    <dbReference type="NCBI Taxonomy" id="210143"/>
    <lineage>
        <taxon>Eukaryota</taxon>
        <taxon>Viridiplantae</taxon>
        <taxon>Streptophyta</taxon>
        <taxon>Embryophyta</taxon>
        <taxon>Tracheophyta</taxon>
        <taxon>Spermatophyta</taxon>
        <taxon>Magnoliopsida</taxon>
        <taxon>eudicotyledons</taxon>
        <taxon>Gunneridae</taxon>
        <taxon>Pentapetalae</taxon>
        <taxon>rosids</taxon>
        <taxon>malvids</taxon>
        <taxon>Malvales</taxon>
        <taxon>Malvaceae</taxon>
        <taxon>Grewioideae</taxon>
        <taxon>Apeibeae</taxon>
        <taxon>Corchorus</taxon>
    </lineage>
</organism>
<keyword evidence="2" id="KW-1185">Reference proteome</keyword>
<dbReference type="EMBL" id="AWWV01014082">
    <property type="protein sequence ID" value="OMO58852.1"/>
    <property type="molecule type" value="Genomic_DNA"/>
</dbReference>
<proteinExistence type="predicted"/>
<sequence>MSTTLVTLCTWQQGPDFVSSFSPFSLIFKAILSPLLLREDLQLGKRRSSTAIHREVRVRTEPVI</sequence>
<dbReference type="Gramene" id="OMO58852">
    <property type="protein sequence ID" value="OMO58852"/>
    <property type="gene ID" value="CCACVL1_25312"/>
</dbReference>
<dbReference type="Proteomes" id="UP000188268">
    <property type="component" value="Unassembled WGS sequence"/>
</dbReference>
<accession>A0A1R3GL97</accession>